<keyword evidence="13" id="KW-1185">Reference proteome</keyword>
<dbReference type="InterPro" id="IPR027291">
    <property type="entry name" value="Glyco_hydro_38_N_sf"/>
</dbReference>
<evidence type="ECO:0000256" key="9">
    <source>
        <dbReference type="ARBA" id="ARBA00023295"/>
    </source>
</evidence>
<protein>
    <recommendedName>
        <fullName evidence="3 10">Alpha-mannosidase</fullName>
        <ecNumber evidence="10">3.2.1.-</ecNumber>
    </recommendedName>
</protein>
<keyword evidence="4 10" id="KW-0479">Metal-binding</keyword>
<evidence type="ECO:0000256" key="8">
    <source>
        <dbReference type="ARBA" id="ARBA00023180"/>
    </source>
</evidence>
<dbReference type="SMART" id="SM00872">
    <property type="entry name" value="Alpha-mann_mid"/>
    <property type="match status" value="1"/>
</dbReference>
<accession>A0ABR2RDI1</accession>
<dbReference type="PANTHER" id="PTHR11607">
    <property type="entry name" value="ALPHA-MANNOSIDASE"/>
    <property type="match status" value="1"/>
</dbReference>
<dbReference type="Gene3D" id="1.20.1270.50">
    <property type="entry name" value="Glycoside hydrolase family 38, central domain"/>
    <property type="match status" value="2"/>
</dbReference>
<dbReference type="SUPFAM" id="SSF88713">
    <property type="entry name" value="Glycoside hydrolase/deacetylase"/>
    <property type="match status" value="1"/>
</dbReference>
<sequence>MKKMRIDENFSVVLLVLVCCFYVKTVEGVHAKYETGAGVVPGKLNVHLVPHSHDDVGWLKTIDQYYVGSNNSIQGACVQNVLDSVVDALRRDPSRKFVFAEMAFFQRWWTEQSQEIQEQVKKLVDAGQLEFVNGGWCMHDEAATHYIDMIDQTTLGHRMIKEQFNAVPRAGWQIDPFGHSAVQGYLLGAEVGFDSVHFARIDYQDRAQRKTDKSLEVIWRGSNTFGSSSQIFANVFPVHYSPPTGFHFEVTDDSVPVQDNRLLFDYNVEERVNDFINAAMIQANVTRTNHIMWTMGDDFQYQFAETWFRQMDKFIHYVNKDGRVNALYSTPSLYTDAKNAANEPWPIKTDDYFPYADGANAYWTGYFTSRPGFKRFVRTLSGYYLAARQLEFLVGKKSSGPNTSSLGDALGIAQHHDAVSGTAKQHTTDDYSKRLAIGVTEAETVVSSALSCLTKKKFADKCDESGNTFSQCQLVNISYCPPTEKDIPQGKSLVVVAYNPLGWTRTEIVRIPVNDANLVVQDSSGNNIDAQYTALDNVTKHVREFYTEAYLGQSSGTAPKYWLHFQVSIPPLGWNTFFISKGVGQGQAEPGILSAMPQEGEIEVGKGNLKMSFSTSSGQLQRMYNSRTGVDVPVQQSYLWYGSSIGDFGDPQASGAYIFRPTGSPPTVVARSVPLKVTRGPLVDEVHQQFNEWIYQVTRLYKDKEHAEIEFTIGPIPMDDGVGKEIITQLTANMVTNKVFHTDSNGRDFLKRVRDFREDWNLTVTQPVAGNYFPVIFSILVYKSEFTIITWLVYESKFTSTTCHRLGQQVKIHAKCSMICCCESLTQLSGRLFELKPLLFFLCIVLNIMLTTVPSLHFIEEFENSSFSESIDTVICLYISFHGMLKLSFSNIFFQINLGIYTADKKSELSVLVDRATGGSSIKDGQIELMLHRRTILDDSRGVGEPLDETVCAGSKCEGLTIRGNYYVSINRIGEGARWRRTTGQEVYSPLLLAFTHEKTETWKLSHLTKATAMYPGYTLPPNVAVITLQELDVGTTLLRLAHLYQEGEDSTYSKLAKVELKQMFSGRKIKEVEEMSLTINQVKSEMKKLAWKVEGENGEQPSPVRGGPLDKSTLVVELGPMEIRTFLLKFQ</sequence>
<keyword evidence="7" id="KW-1015">Disulfide bond</keyword>
<evidence type="ECO:0000313" key="12">
    <source>
        <dbReference type="EMBL" id="KAK9011008.1"/>
    </source>
</evidence>
<evidence type="ECO:0000256" key="4">
    <source>
        <dbReference type="ARBA" id="ARBA00022723"/>
    </source>
</evidence>
<comment type="cofactor">
    <cofactor evidence="10">
        <name>Zn(2+)</name>
        <dbReference type="ChEBI" id="CHEBI:29105"/>
    </cofactor>
    <text evidence="10">Binds 1 zinc ion per subunit.</text>
</comment>
<name>A0ABR2RDI1_9ROSI</name>
<dbReference type="Gene3D" id="3.20.110.10">
    <property type="entry name" value="Glycoside hydrolase 38, N terminal domain"/>
    <property type="match status" value="1"/>
</dbReference>
<dbReference type="PANTHER" id="PTHR11607:SF61">
    <property type="entry name" value="ALPHA-MANNOSIDASE"/>
    <property type="match status" value="1"/>
</dbReference>
<dbReference type="SUPFAM" id="SSF74650">
    <property type="entry name" value="Galactose mutarotase-like"/>
    <property type="match status" value="2"/>
</dbReference>
<feature type="signal peptide" evidence="10">
    <location>
        <begin position="1"/>
        <end position="28"/>
    </location>
</feature>
<dbReference type="EMBL" id="JBBPBN010000023">
    <property type="protein sequence ID" value="KAK9011008.1"/>
    <property type="molecule type" value="Genomic_DNA"/>
</dbReference>
<dbReference type="InterPro" id="IPR028995">
    <property type="entry name" value="Glyco_hydro_57/38_cen_sf"/>
</dbReference>
<gene>
    <name evidence="12" type="ORF">V6N11_043869</name>
</gene>
<evidence type="ECO:0000256" key="7">
    <source>
        <dbReference type="ARBA" id="ARBA00023157"/>
    </source>
</evidence>
<dbReference type="Pfam" id="PF09261">
    <property type="entry name" value="Alpha-mann_mid"/>
    <property type="match status" value="1"/>
</dbReference>
<dbReference type="InterPro" id="IPR000602">
    <property type="entry name" value="Glyco_hydro_38_N"/>
</dbReference>
<evidence type="ECO:0000256" key="3">
    <source>
        <dbReference type="ARBA" id="ARBA00012752"/>
    </source>
</evidence>
<comment type="caution">
    <text evidence="12">The sequence shown here is derived from an EMBL/GenBank/DDBJ whole genome shotgun (WGS) entry which is preliminary data.</text>
</comment>
<dbReference type="SUPFAM" id="SSF88688">
    <property type="entry name" value="Families 57/38 glycoside transferase middle domain"/>
    <property type="match status" value="1"/>
</dbReference>
<dbReference type="Proteomes" id="UP001396334">
    <property type="component" value="Unassembled WGS sequence"/>
</dbReference>
<dbReference type="EC" id="3.2.1.-" evidence="10"/>
<feature type="domain" description="Glycoside hydrolase family 38 central" evidence="11">
    <location>
        <begin position="361"/>
        <end position="435"/>
    </location>
</feature>
<organism evidence="12 13">
    <name type="scientific">Hibiscus sabdariffa</name>
    <name type="common">roselle</name>
    <dbReference type="NCBI Taxonomy" id="183260"/>
    <lineage>
        <taxon>Eukaryota</taxon>
        <taxon>Viridiplantae</taxon>
        <taxon>Streptophyta</taxon>
        <taxon>Embryophyta</taxon>
        <taxon>Tracheophyta</taxon>
        <taxon>Spermatophyta</taxon>
        <taxon>Magnoliopsida</taxon>
        <taxon>eudicotyledons</taxon>
        <taxon>Gunneridae</taxon>
        <taxon>Pentapetalae</taxon>
        <taxon>rosids</taxon>
        <taxon>malvids</taxon>
        <taxon>Malvales</taxon>
        <taxon>Malvaceae</taxon>
        <taxon>Malvoideae</taxon>
        <taxon>Hibiscus</taxon>
    </lineage>
</organism>
<keyword evidence="10" id="KW-0732">Signal</keyword>
<evidence type="ECO:0000256" key="1">
    <source>
        <dbReference type="ARBA" id="ARBA00000365"/>
    </source>
</evidence>
<dbReference type="InterPro" id="IPR011330">
    <property type="entry name" value="Glyco_hydro/deAcase_b/a-brl"/>
</dbReference>
<keyword evidence="5 10" id="KW-0378">Hydrolase</keyword>
<dbReference type="InterPro" id="IPR041147">
    <property type="entry name" value="GH38_C"/>
</dbReference>
<dbReference type="Pfam" id="PF17677">
    <property type="entry name" value="Glyco_hydro38C2"/>
    <property type="match status" value="1"/>
</dbReference>
<evidence type="ECO:0000256" key="5">
    <source>
        <dbReference type="ARBA" id="ARBA00022801"/>
    </source>
</evidence>
<dbReference type="InterPro" id="IPR011013">
    <property type="entry name" value="Gal_mutarotase_sf_dom"/>
</dbReference>
<dbReference type="Gene3D" id="2.70.98.30">
    <property type="entry name" value="Golgi alpha-mannosidase II, domain 4"/>
    <property type="match status" value="2"/>
</dbReference>
<dbReference type="CDD" id="cd10810">
    <property type="entry name" value="GH38N_AMII_LAM_like"/>
    <property type="match status" value="1"/>
</dbReference>
<reference evidence="12 13" key="1">
    <citation type="journal article" date="2024" name="G3 (Bethesda)">
        <title>Genome assembly of Hibiscus sabdariffa L. provides insights into metabolisms of medicinal natural products.</title>
        <authorList>
            <person name="Kim T."/>
        </authorList>
    </citation>
    <scope>NUCLEOTIDE SEQUENCE [LARGE SCALE GENOMIC DNA]</scope>
    <source>
        <strain evidence="12">TK-2024</strain>
        <tissue evidence="12">Old leaves</tissue>
    </source>
</reference>
<evidence type="ECO:0000313" key="13">
    <source>
        <dbReference type="Proteomes" id="UP001396334"/>
    </source>
</evidence>
<dbReference type="InterPro" id="IPR011682">
    <property type="entry name" value="Glyco_hydro_38_C"/>
</dbReference>
<dbReference type="InterPro" id="IPR037094">
    <property type="entry name" value="Glyco_hydro_38_cen_sf"/>
</dbReference>
<keyword evidence="6 10" id="KW-0862">Zinc</keyword>
<evidence type="ECO:0000256" key="6">
    <source>
        <dbReference type="ARBA" id="ARBA00022833"/>
    </source>
</evidence>
<keyword evidence="9 10" id="KW-0326">Glycosidase</keyword>
<proteinExistence type="inferred from homology"/>
<evidence type="ECO:0000256" key="10">
    <source>
        <dbReference type="RuleBase" id="RU361199"/>
    </source>
</evidence>
<evidence type="ECO:0000256" key="2">
    <source>
        <dbReference type="ARBA" id="ARBA00009792"/>
    </source>
</evidence>
<dbReference type="Gene3D" id="2.60.40.1180">
    <property type="entry name" value="Golgi alpha-mannosidase II"/>
    <property type="match status" value="1"/>
</dbReference>
<comment type="similarity">
    <text evidence="2 10">Belongs to the glycosyl hydrolase 38 family.</text>
</comment>
<feature type="chain" id="PRO_5045001465" description="Alpha-mannosidase" evidence="10">
    <location>
        <begin position="29"/>
        <end position="1132"/>
    </location>
</feature>
<comment type="catalytic activity">
    <reaction evidence="1">
        <text>Hydrolysis of terminal, non-reducing alpha-D-mannose residues in alpha-D-mannosides.</text>
        <dbReference type="EC" id="3.2.1.24"/>
    </reaction>
</comment>
<evidence type="ECO:0000259" key="11">
    <source>
        <dbReference type="SMART" id="SM00872"/>
    </source>
</evidence>
<dbReference type="InterPro" id="IPR015341">
    <property type="entry name" value="Glyco_hydro_38_cen"/>
</dbReference>
<dbReference type="Pfam" id="PF01074">
    <property type="entry name" value="Glyco_hydro_38N"/>
    <property type="match status" value="1"/>
</dbReference>
<dbReference type="InterPro" id="IPR050843">
    <property type="entry name" value="Glycosyl_Hydrlase_38"/>
</dbReference>
<dbReference type="Gene3D" id="2.60.40.1360">
    <property type="match status" value="1"/>
</dbReference>
<keyword evidence="8" id="KW-0325">Glycoprotein</keyword>
<dbReference type="InterPro" id="IPR013780">
    <property type="entry name" value="Glyco_hydro_b"/>
</dbReference>
<dbReference type="Pfam" id="PF07748">
    <property type="entry name" value="Glyco_hydro_38C"/>
    <property type="match status" value="2"/>
</dbReference>